<proteinExistence type="predicted"/>
<organism evidence="1 2">
    <name type="scientific">Paenibacillus beijingensis</name>
    <dbReference type="NCBI Taxonomy" id="1126833"/>
    <lineage>
        <taxon>Bacteria</taxon>
        <taxon>Bacillati</taxon>
        <taxon>Bacillota</taxon>
        <taxon>Bacilli</taxon>
        <taxon>Bacillales</taxon>
        <taxon>Paenibacillaceae</taxon>
        <taxon>Paenibacillus</taxon>
    </lineage>
</organism>
<name>A0A0D5NKN5_9BACL</name>
<dbReference type="AlphaFoldDB" id="A0A0D5NKN5"/>
<dbReference type="STRING" id="1126833.VN24_14635"/>
<sequence>MLLMDRKANFNPRIHEGCDVVDLDNYYYAHAFQSTHPRGMRLAVPLFKPEGVDISIHASARDATTFGDTSKILA</sequence>
<evidence type="ECO:0000313" key="1">
    <source>
        <dbReference type="EMBL" id="AJY75572.1"/>
    </source>
</evidence>
<reference evidence="1 2" key="1">
    <citation type="journal article" date="2015" name="J. Biotechnol.">
        <title>Complete genome sequence of Paenibacillus beijingensis 7188(T) (=DSM 24997(T)), a novel rhizobacterium from jujube garden soil.</title>
        <authorList>
            <person name="Kwak Y."/>
            <person name="Shin J.H."/>
        </authorList>
    </citation>
    <scope>NUCLEOTIDE SEQUENCE [LARGE SCALE GENOMIC DNA]</scope>
    <source>
        <strain evidence="1 2">DSM 24997</strain>
    </source>
</reference>
<dbReference type="Proteomes" id="UP000032633">
    <property type="component" value="Chromosome"/>
</dbReference>
<keyword evidence="2" id="KW-1185">Reference proteome</keyword>
<dbReference type="HOGENOM" id="CLU_2684333_0_0_9"/>
<protein>
    <submittedName>
        <fullName evidence="1">Uncharacterized protein</fullName>
    </submittedName>
</protein>
<accession>A0A0D5NKN5</accession>
<dbReference type="EMBL" id="CP011058">
    <property type="protein sequence ID" value="AJY75572.1"/>
    <property type="molecule type" value="Genomic_DNA"/>
</dbReference>
<gene>
    <name evidence="1" type="ORF">VN24_14635</name>
</gene>
<reference evidence="2" key="2">
    <citation type="submission" date="2015-03" db="EMBL/GenBank/DDBJ databases">
        <title>Genome sequence of Paenibacillus beijingensis strain DSM 24997T.</title>
        <authorList>
            <person name="Kwak Y."/>
            <person name="Shin J.-H."/>
        </authorList>
    </citation>
    <scope>NUCLEOTIDE SEQUENCE [LARGE SCALE GENOMIC DNA]</scope>
    <source>
        <strain evidence="2">DSM 24997</strain>
    </source>
</reference>
<evidence type="ECO:0000313" key="2">
    <source>
        <dbReference type="Proteomes" id="UP000032633"/>
    </source>
</evidence>
<dbReference type="KEGG" id="pbj:VN24_14635"/>